<dbReference type="PANTHER" id="PTHR31672:SF13">
    <property type="entry name" value="F-BOX PROTEIN CPR30-LIKE"/>
    <property type="match status" value="1"/>
</dbReference>
<evidence type="ECO:0000259" key="1">
    <source>
        <dbReference type="SMART" id="SM00256"/>
    </source>
</evidence>
<dbReference type="AlphaFoldDB" id="A0AAW1WI92"/>
<dbReference type="InterPro" id="IPR001810">
    <property type="entry name" value="F-box_dom"/>
</dbReference>
<dbReference type="InterPro" id="IPR050796">
    <property type="entry name" value="SCF_F-box_component"/>
</dbReference>
<dbReference type="Pfam" id="PF07734">
    <property type="entry name" value="FBA_1"/>
    <property type="match status" value="1"/>
</dbReference>
<gene>
    <name evidence="2" type="ORF">M0R45_032519</name>
</gene>
<dbReference type="Proteomes" id="UP001457282">
    <property type="component" value="Unassembled WGS sequence"/>
</dbReference>
<evidence type="ECO:0000313" key="2">
    <source>
        <dbReference type="EMBL" id="KAK9924132.1"/>
    </source>
</evidence>
<proteinExistence type="predicted"/>
<dbReference type="CDD" id="cd22157">
    <property type="entry name" value="F-box_AtFBW1-like"/>
    <property type="match status" value="1"/>
</dbReference>
<dbReference type="InterPro" id="IPR017451">
    <property type="entry name" value="F-box-assoc_interact_dom"/>
</dbReference>
<keyword evidence="3" id="KW-1185">Reference proteome</keyword>
<dbReference type="SUPFAM" id="SSF81383">
    <property type="entry name" value="F-box domain"/>
    <property type="match status" value="1"/>
</dbReference>
<dbReference type="SMART" id="SM00256">
    <property type="entry name" value="FBOX"/>
    <property type="match status" value="1"/>
</dbReference>
<comment type="caution">
    <text evidence="2">The sequence shown here is derived from an EMBL/GenBank/DDBJ whole genome shotgun (WGS) entry which is preliminary data.</text>
</comment>
<sequence length="475" mass="53980">MTKKQQLVPSDGMLTRHRSSYEVTDDIVVEILSRLPVKSLKRFRCVCKSWCDLISDSFFVMKHANHATKATSSLKILVSIEPFQSIDYEALLKHEDEDGHVASSQPKLDLSKCCPDMLRSCHLYIVGSCNGLICLHGVDCYWGYSDILLWNPCTGDTKVLPEHTLFRAHYGKYYRHPMFYGFGYDSSTDDYKVILGDSYVREGDDDDGIEYCHTKVALFTLKTGSWRNYYEERRVNHNKKKSFIRLVGQGCLSNGALHWIELDDSRSRIISFDLAREKFQEIVSLSSLVDKEFLDRMPSHETFVGIGSTIESSLLVYFYVPNHTSDTTLTIWVMNEYGVKASWTKLVHISLKINLSRPGLFGIHDSLFPVRILENVEVLMSCNEHELVLYNPKEKTYKTVLVANLSCEGVMYAETLVSPVIDGGVTSNQRGGEAEASKTTPIDCFETSCLNINKPILGITKKPWKLRMEPRGPTN</sequence>
<name>A0AAW1WI92_RUBAR</name>
<dbReference type="PANTHER" id="PTHR31672">
    <property type="entry name" value="BNACNNG10540D PROTEIN"/>
    <property type="match status" value="1"/>
</dbReference>
<reference evidence="2 3" key="1">
    <citation type="journal article" date="2023" name="G3 (Bethesda)">
        <title>A chromosome-length genome assembly and annotation of blackberry (Rubus argutus, cv. 'Hillquist').</title>
        <authorList>
            <person name="Bruna T."/>
            <person name="Aryal R."/>
            <person name="Dudchenko O."/>
            <person name="Sargent D.J."/>
            <person name="Mead D."/>
            <person name="Buti M."/>
            <person name="Cavallini A."/>
            <person name="Hytonen T."/>
            <person name="Andres J."/>
            <person name="Pham M."/>
            <person name="Weisz D."/>
            <person name="Mascagni F."/>
            <person name="Usai G."/>
            <person name="Natali L."/>
            <person name="Bassil N."/>
            <person name="Fernandez G.E."/>
            <person name="Lomsadze A."/>
            <person name="Armour M."/>
            <person name="Olukolu B."/>
            <person name="Poorten T."/>
            <person name="Britton C."/>
            <person name="Davik J."/>
            <person name="Ashrafi H."/>
            <person name="Aiden E.L."/>
            <person name="Borodovsky M."/>
            <person name="Worthington M."/>
        </authorList>
    </citation>
    <scope>NUCLEOTIDE SEQUENCE [LARGE SCALE GENOMIC DNA]</scope>
    <source>
        <strain evidence="2">PI 553951</strain>
    </source>
</reference>
<accession>A0AAW1WI92</accession>
<dbReference type="InterPro" id="IPR006527">
    <property type="entry name" value="F-box-assoc_dom_typ1"/>
</dbReference>
<dbReference type="NCBIfam" id="TIGR01640">
    <property type="entry name" value="F_box_assoc_1"/>
    <property type="match status" value="1"/>
</dbReference>
<organism evidence="2 3">
    <name type="scientific">Rubus argutus</name>
    <name type="common">Southern blackberry</name>
    <dbReference type="NCBI Taxonomy" id="59490"/>
    <lineage>
        <taxon>Eukaryota</taxon>
        <taxon>Viridiplantae</taxon>
        <taxon>Streptophyta</taxon>
        <taxon>Embryophyta</taxon>
        <taxon>Tracheophyta</taxon>
        <taxon>Spermatophyta</taxon>
        <taxon>Magnoliopsida</taxon>
        <taxon>eudicotyledons</taxon>
        <taxon>Gunneridae</taxon>
        <taxon>Pentapetalae</taxon>
        <taxon>rosids</taxon>
        <taxon>fabids</taxon>
        <taxon>Rosales</taxon>
        <taxon>Rosaceae</taxon>
        <taxon>Rosoideae</taxon>
        <taxon>Rosoideae incertae sedis</taxon>
        <taxon>Rubus</taxon>
    </lineage>
</organism>
<protein>
    <recommendedName>
        <fullName evidence="1">F-box domain-containing protein</fullName>
    </recommendedName>
</protein>
<dbReference type="InterPro" id="IPR036047">
    <property type="entry name" value="F-box-like_dom_sf"/>
</dbReference>
<evidence type="ECO:0000313" key="3">
    <source>
        <dbReference type="Proteomes" id="UP001457282"/>
    </source>
</evidence>
<feature type="domain" description="F-box" evidence="1">
    <location>
        <begin position="23"/>
        <end position="63"/>
    </location>
</feature>
<dbReference type="Pfam" id="PF00646">
    <property type="entry name" value="F-box"/>
    <property type="match status" value="1"/>
</dbReference>
<dbReference type="EMBL" id="JBEDUW010000006">
    <property type="protein sequence ID" value="KAK9924132.1"/>
    <property type="molecule type" value="Genomic_DNA"/>
</dbReference>
<dbReference type="Gene3D" id="1.20.1280.50">
    <property type="match status" value="1"/>
</dbReference>